<keyword evidence="4" id="KW-0804">Transcription</keyword>
<dbReference type="PROSITE" id="PS50931">
    <property type="entry name" value="HTH_LYSR"/>
    <property type="match status" value="1"/>
</dbReference>
<dbReference type="EMBL" id="JAUOPB010000016">
    <property type="protein sequence ID" value="MDO6424704.1"/>
    <property type="molecule type" value="Genomic_DNA"/>
</dbReference>
<dbReference type="InterPro" id="IPR005119">
    <property type="entry name" value="LysR_subst-bd"/>
</dbReference>
<dbReference type="SUPFAM" id="SSF46785">
    <property type="entry name" value="Winged helix' DNA-binding domain"/>
    <property type="match status" value="1"/>
</dbReference>
<dbReference type="Gene3D" id="1.10.10.10">
    <property type="entry name" value="Winged helix-like DNA-binding domain superfamily/Winged helix DNA-binding domain"/>
    <property type="match status" value="1"/>
</dbReference>
<reference evidence="6" key="1">
    <citation type="submission" date="2023-07" db="EMBL/GenBank/DDBJ databases">
        <title>Genome content predicts the carbon catabolic preferences of heterotrophic bacteria.</title>
        <authorList>
            <person name="Gralka M."/>
        </authorList>
    </citation>
    <scope>NUCLEOTIDE SEQUENCE</scope>
    <source>
        <strain evidence="6">I3M17_2</strain>
    </source>
</reference>
<comment type="caution">
    <text evidence="6">The sequence shown here is derived from an EMBL/GenBank/DDBJ whole genome shotgun (WGS) entry which is preliminary data.</text>
</comment>
<dbReference type="FunFam" id="1.10.10.10:FF:000001">
    <property type="entry name" value="LysR family transcriptional regulator"/>
    <property type="match status" value="1"/>
</dbReference>
<accession>A0AAW7XB80</accession>
<comment type="similarity">
    <text evidence="1">Belongs to the LysR transcriptional regulatory family.</text>
</comment>
<dbReference type="Gene3D" id="3.40.190.10">
    <property type="entry name" value="Periplasmic binding protein-like II"/>
    <property type="match status" value="2"/>
</dbReference>
<evidence type="ECO:0000313" key="7">
    <source>
        <dbReference type="Proteomes" id="UP001169760"/>
    </source>
</evidence>
<evidence type="ECO:0000313" key="6">
    <source>
        <dbReference type="EMBL" id="MDO6424704.1"/>
    </source>
</evidence>
<dbReference type="RefSeq" id="WP_303493903.1">
    <property type="nucleotide sequence ID" value="NZ_JAUOPB010000016.1"/>
</dbReference>
<dbReference type="GO" id="GO:0000976">
    <property type="term" value="F:transcription cis-regulatory region binding"/>
    <property type="evidence" value="ECO:0007669"/>
    <property type="project" value="TreeGrafter"/>
</dbReference>
<dbReference type="SUPFAM" id="SSF53850">
    <property type="entry name" value="Periplasmic binding protein-like II"/>
    <property type="match status" value="1"/>
</dbReference>
<dbReference type="InterPro" id="IPR036390">
    <property type="entry name" value="WH_DNA-bd_sf"/>
</dbReference>
<dbReference type="Pfam" id="PF03466">
    <property type="entry name" value="LysR_substrate"/>
    <property type="match status" value="1"/>
</dbReference>
<evidence type="ECO:0000259" key="5">
    <source>
        <dbReference type="PROSITE" id="PS50931"/>
    </source>
</evidence>
<dbReference type="Proteomes" id="UP001169760">
    <property type="component" value="Unassembled WGS sequence"/>
</dbReference>
<evidence type="ECO:0000256" key="3">
    <source>
        <dbReference type="ARBA" id="ARBA00023125"/>
    </source>
</evidence>
<dbReference type="Pfam" id="PF00126">
    <property type="entry name" value="HTH_1"/>
    <property type="match status" value="1"/>
</dbReference>
<keyword evidence="3" id="KW-0238">DNA-binding</keyword>
<evidence type="ECO:0000256" key="1">
    <source>
        <dbReference type="ARBA" id="ARBA00009437"/>
    </source>
</evidence>
<evidence type="ECO:0000256" key="2">
    <source>
        <dbReference type="ARBA" id="ARBA00023015"/>
    </source>
</evidence>
<dbReference type="PANTHER" id="PTHR30126:SF81">
    <property type="entry name" value="HTH-TYPE TRANSCRIPTIONAL REGULATOR ILVY"/>
    <property type="match status" value="1"/>
</dbReference>
<dbReference type="GO" id="GO:0003700">
    <property type="term" value="F:DNA-binding transcription factor activity"/>
    <property type="evidence" value="ECO:0007669"/>
    <property type="project" value="InterPro"/>
</dbReference>
<sequence>MDIEKLKLFISLAETLSFNRTSELCHVSPSTLSRTIQQLEAQLNNRLFERDNRTVTLTHQGNTFLGFARDIVQQWETAQESMQADANKLKGSLSIYCSVTASYSFLFDMLKNFRAHQPDIEIKLHTGDPAQAIDRVYAGEEDISIAAKPDILPSGVEFKRFASSKLVFISPIEDKFFMPLPNESEAELWQRLPLILSERGLARQRLNQWLRARSIKPSIYAQVAGNEAIVSMVSLGLGIGLVPEIVVANSPLKNKVKVFQGQPDLKSFDVGLCVLQKRLRSPIIHSFWSQVKENVG</sequence>
<name>A0AAW7XB80_9GAMM</name>
<dbReference type="CDD" id="cd08430">
    <property type="entry name" value="PBP2_IlvY"/>
    <property type="match status" value="1"/>
</dbReference>
<organism evidence="6 7">
    <name type="scientific">Saccharophagus degradans</name>
    <dbReference type="NCBI Taxonomy" id="86304"/>
    <lineage>
        <taxon>Bacteria</taxon>
        <taxon>Pseudomonadati</taxon>
        <taxon>Pseudomonadota</taxon>
        <taxon>Gammaproteobacteria</taxon>
        <taxon>Cellvibrionales</taxon>
        <taxon>Cellvibrionaceae</taxon>
        <taxon>Saccharophagus</taxon>
    </lineage>
</organism>
<dbReference type="InterPro" id="IPR000847">
    <property type="entry name" value="LysR_HTH_N"/>
</dbReference>
<feature type="domain" description="HTH lysR-type" evidence="5">
    <location>
        <begin position="1"/>
        <end position="58"/>
    </location>
</feature>
<protein>
    <submittedName>
        <fullName evidence="6">HTH-type transcriptional activator IlvY</fullName>
    </submittedName>
</protein>
<gene>
    <name evidence="6" type="primary">ilvY</name>
    <name evidence="6" type="ORF">Q4521_19600</name>
</gene>
<proteinExistence type="inferred from homology"/>
<keyword evidence="2" id="KW-0805">Transcription regulation</keyword>
<dbReference type="PANTHER" id="PTHR30126">
    <property type="entry name" value="HTH-TYPE TRANSCRIPTIONAL REGULATOR"/>
    <property type="match status" value="1"/>
</dbReference>
<dbReference type="InterPro" id="IPR036388">
    <property type="entry name" value="WH-like_DNA-bd_sf"/>
</dbReference>
<evidence type="ECO:0000256" key="4">
    <source>
        <dbReference type="ARBA" id="ARBA00023163"/>
    </source>
</evidence>
<dbReference type="NCBIfam" id="NF008722">
    <property type="entry name" value="PRK11716.1"/>
    <property type="match status" value="1"/>
</dbReference>
<dbReference type="AlphaFoldDB" id="A0AAW7XB80"/>
<dbReference type="InterPro" id="IPR037404">
    <property type="entry name" value="IlvY_PBP2"/>
</dbReference>